<dbReference type="Gene3D" id="2.60.120.560">
    <property type="entry name" value="Exo-inulinase, domain 1"/>
    <property type="match status" value="1"/>
</dbReference>
<dbReference type="RefSeq" id="WP_167808186.1">
    <property type="nucleotide sequence ID" value="NZ_JAAVMB010000021.1"/>
</dbReference>
<evidence type="ECO:0000313" key="1">
    <source>
        <dbReference type="EMBL" id="NKC69157.1"/>
    </source>
</evidence>
<evidence type="ECO:0000313" key="2">
    <source>
        <dbReference type="Proteomes" id="UP000521358"/>
    </source>
</evidence>
<dbReference type="InterPro" id="IPR005502">
    <property type="entry name" value="Ribosyl_crysJ1"/>
</dbReference>
<comment type="caution">
    <text evidence="1">The sequence shown here is derived from an EMBL/GenBank/DDBJ whole genome shotgun (WGS) entry which is preliminary data.</text>
</comment>
<dbReference type="InterPro" id="IPR036705">
    <property type="entry name" value="Ribosyl_crysJ1_sf"/>
</dbReference>
<sequence length="702" mass="79538">MLNDKQIVEKMYAGFLGMCAGIRLGAPVEPTCWSFERIKDVYGTINDYTKEYKNFAADDDSNGPVYFLRALIDYAEDREMEANDVGKAWLDFAREGIGMFWWGGDQVSTEHTAYLNLKKGISAPKSGSIEVNGEIMAEQIGGQIFIDTWGLLFPGDINKAAEYAEKAASVSHDKNGLYGARFIAACISAAFDTNSILEIVEKGQSVIPKDSLYNQLIEDVKEFYHQHPDNYELCRQFLEDNWGYDKYTGVCHIIPNAGICVLSLLYGEGKLDKTIEIATMCAWDTDCNAGNVGTILGVYEGLSGVPSRYRKPINDNIVISGVVGSWNTMDIPNFITELAYWSYKINNKEIPEFIDQKKKIGKVDFDFEFSGATHGFRTDNSFKTELHANDKFGKNSDGSLAILLDRMFDEDESHVFYKPFYRREDFSDERYKPTFSPQVYSGQQLNLSVFLEQWLGEDIFVEPYIRITDSKERLYGGKVKIKANSWKDISYIIPDTEGSFIDEIGIRVSTNSVLNNRLFGRLYIDNFEVSGKSNYSIDFSKQAIEFLCVTPFAHNLGEYSLEREGMLVKSTYEGSSSLTGDYYNQDIDITTTITPIKGESHLVNFRSKGIRRGYTIGFSEAGKVTLTVHNFGEKQLVNKDYNWSVNKKYKFRIKAIGTKIQFYINNELIIEYDDSTHKHGLFGYTSLSESESLVGNFNVIEL</sequence>
<proteinExistence type="predicted"/>
<organism evidence="1 2">
    <name type="scientific">Vagococcus fluvialis</name>
    <dbReference type="NCBI Taxonomy" id="2738"/>
    <lineage>
        <taxon>Bacteria</taxon>
        <taxon>Bacillati</taxon>
        <taxon>Bacillota</taxon>
        <taxon>Bacilli</taxon>
        <taxon>Lactobacillales</taxon>
        <taxon>Enterococcaceae</taxon>
        <taxon>Vagococcus</taxon>
    </lineage>
</organism>
<dbReference type="AlphaFoldDB" id="A0A7X6DB63"/>
<reference evidence="1 2" key="1">
    <citation type="submission" date="2020-03" db="EMBL/GenBank/DDBJ databases">
        <title>Bacterial samples isolated from urine from healthy bovine heifers (Gyr breed).</title>
        <authorList>
            <person name="Giannattasio-Ferraz S."/>
            <person name="Maskeri L."/>
            <person name="Penido A."/>
            <person name="Barbosa-Stancioli E.F."/>
            <person name="Putonti C."/>
        </authorList>
    </citation>
    <scope>NUCLEOTIDE SEQUENCE [LARGE SCALE GENOMIC DNA]</scope>
    <source>
        <strain evidence="1 2">UFMG-H7</strain>
    </source>
</reference>
<dbReference type="Gene3D" id="1.10.4080.10">
    <property type="entry name" value="ADP-ribosylation/Crystallin J1"/>
    <property type="match status" value="1"/>
</dbReference>
<name>A0A7X6DB63_9ENTE</name>
<protein>
    <submittedName>
        <fullName evidence="1">ADP-ribosylglycohydrolase family protein</fullName>
    </submittedName>
</protein>
<keyword evidence="1" id="KW-0378">Hydrolase</keyword>
<dbReference type="SUPFAM" id="SSF101478">
    <property type="entry name" value="ADP-ribosylglycohydrolase"/>
    <property type="match status" value="1"/>
</dbReference>
<dbReference type="Gene3D" id="2.60.120.260">
    <property type="entry name" value="Galactose-binding domain-like"/>
    <property type="match status" value="1"/>
</dbReference>
<dbReference type="Pfam" id="PF03747">
    <property type="entry name" value="ADP_ribosyl_GH"/>
    <property type="match status" value="1"/>
</dbReference>
<accession>A0A7X6DB63</accession>
<dbReference type="Proteomes" id="UP000521358">
    <property type="component" value="Unassembled WGS sequence"/>
</dbReference>
<dbReference type="GO" id="GO:0016787">
    <property type="term" value="F:hydrolase activity"/>
    <property type="evidence" value="ECO:0007669"/>
    <property type="project" value="UniProtKB-KW"/>
</dbReference>
<dbReference type="EMBL" id="JAAVMB010000021">
    <property type="protein sequence ID" value="NKC69157.1"/>
    <property type="molecule type" value="Genomic_DNA"/>
</dbReference>
<gene>
    <name evidence="1" type="ORF">HED35_13750</name>
</gene>